<dbReference type="Proteomes" id="UP000502297">
    <property type="component" value="Chromosome"/>
</dbReference>
<name>A0A6G8RW02_9GAMM</name>
<accession>A0A6G8RW02</accession>
<keyword evidence="1" id="KW-0732">Signal</keyword>
<keyword evidence="3" id="KW-1185">Reference proteome</keyword>
<protein>
    <submittedName>
        <fullName evidence="2">Uncharacterized protein</fullName>
    </submittedName>
</protein>
<dbReference type="AlphaFoldDB" id="A0A6G8RW02"/>
<proteinExistence type="predicted"/>
<evidence type="ECO:0000313" key="2">
    <source>
        <dbReference type="EMBL" id="QIO06122.1"/>
    </source>
</evidence>
<feature type="signal peptide" evidence="1">
    <location>
        <begin position="1"/>
        <end position="23"/>
    </location>
</feature>
<feature type="chain" id="PRO_5026333478" evidence="1">
    <location>
        <begin position="24"/>
        <end position="288"/>
    </location>
</feature>
<organism evidence="2 3">
    <name type="scientific">Acinetobacter shaoyimingii</name>
    <dbReference type="NCBI Taxonomy" id="2715164"/>
    <lineage>
        <taxon>Bacteria</taxon>
        <taxon>Pseudomonadati</taxon>
        <taxon>Pseudomonadota</taxon>
        <taxon>Gammaproteobacteria</taxon>
        <taxon>Moraxellales</taxon>
        <taxon>Moraxellaceae</taxon>
        <taxon>Acinetobacter</taxon>
    </lineage>
</organism>
<gene>
    <name evidence="2" type="ORF">G8E00_09220</name>
</gene>
<dbReference type="KEGG" id="asha:G8E00_09220"/>
<sequence>MKTTIFFGYLLCAPLMMITPVYAENRASSPVIAKKTIILKDLNFKTVITTFYGNQLKHIVIPELDKTKTQYVRYQEKNDQIKALIYGEPVAYLNSSKQQRFLLTVSRVVVDEENKKINYCFACSSYSDVYIFKKNTNQQFELVSKATDEDAWVGMGMNDDTYNPNRILSNLVNVGPNIKGVVETVDVSRQGYSSKILYIAPMNELVTFKMIEIAVLDSDNEATGDDKVWGYHGKYKFLNSVHNGLYDLEIKYTGTERLYSQTGSKIMPKKETHIYQYDDKKQSYIRVQ</sequence>
<evidence type="ECO:0000313" key="3">
    <source>
        <dbReference type="Proteomes" id="UP000502297"/>
    </source>
</evidence>
<reference evidence="2 3" key="1">
    <citation type="submission" date="2020-03" db="EMBL/GenBank/DDBJ databases">
        <authorList>
            <person name="Zhu W."/>
        </authorList>
    </citation>
    <scope>NUCLEOTIDE SEQUENCE [LARGE SCALE GENOMIC DNA]</scope>
    <source>
        <strain evidence="2 3">323-1</strain>
    </source>
</reference>
<dbReference type="EMBL" id="CP049801">
    <property type="protein sequence ID" value="QIO06122.1"/>
    <property type="molecule type" value="Genomic_DNA"/>
</dbReference>
<dbReference type="RefSeq" id="WP_166223932.1">
    <property type="nucleotide sequence ID" value="NZ_CP049801.1"/>
</dbReference>
<evidence type="ECO:0000256" key="1">
    <source>
        <dbReference type="SAM" id="SignalP"/>
    </source>
</evidence>